<accession>A0A151Z5L3</accession>
<reference evidence="3 4" key="1">
    <citation type="submission" date="2015-12" db="EMBL/GenBank/DDBJ databases">
        <title>Dictyostelia acquired genes for synthesis and detection of signals that induce cell-type specialization by lateral gene transfer from prokaryotes.</title>
        <authorList>
            <person name="Gloeckner G."/>
            <person name="Schaap P."/>
        </authorList>
    </citation>
    <scope>NUCLEOTIDE SEQUENCE [LARGE SCALE GENOMIC DNA]</scope>
    <source>
        <strain evidence="3 4">TK</strain>
    </source>
</reference>
<evidence type="ECO:0000313" key="4">
    <source>
        <dbReference type="Proteomes" id="UP000076078"/>
    </source>
</evidence>
<proteinExistence type="predicted"/>
<dbReference type="GO" id="GO:0008270">
    <property type="term" value="F:zinc ion binding"/>
    <property type="evidence" value="ECO:0007669"/>
    <property type="project" value="UniProtKB-KW"/>
</dbReference>
<dbReference type="CDD" id="cd19757">
    <property type="entry name" value="Bbox1"/>
    <property type="match status" value="1"/>
</dbReference>
<gene>
    <name evidence="3" type="ORF">DLAC_10313</name>
</gene>
<dbReference type="OrthoDB" id="19520at2759"/>
<evidence type="ECO:0000313" key="3">
    <source>
        <dbReference type="EMBL" id="KYQ89084.1"/>
    </source>
</evidence>
<feature type="domain" description="B box-type" evidence="2">
    <location>
        <begin position="2"/>
        <end position="48"/>
    </location>
</feature>
<evidence type="ECO:0000259" key="2">
    <source>
        <dbReference type="PROSITE" id="PS50119"/>
    </source>
</evidence>
<dbReference type="SUPFAM" id="SSF52540">
    <property type="entry name" value="P-loop containing nucleoside triphosphate hydrolases"/>
    <property type="match status" value="1"/>
</dbReference>
<evidence type="ECO:0000256" key="1">
    <source>
        <dbReference type="PROSITE-ProRule" id="PRU00024"/>
    </source>
</evidence>
<keyword evidence="1" id="KW-0863">Zinc-finger</keyword>
<comment type="caution">
    <text evidence="3">The sequence shown here is derived from an EMBL/GenBank/DDBJ whole genome shotgun (WGS) entry which is preliminary data.</text>
</comment>
<protein>
    <submittedName>
        <fullName evidence="3">Patatin family protein</fullName>
    </submittedName>
</protein>
<dbReference type="InParanoid" id="A0A151Z5L3"/>
<sequence length="914" mass="106491">MELSLICGSCESEEGIELFCVECQCYYCIECDEYTHIDTTTSHPNVRSHQRPSKTEYTKTSKFLDFNITQYTDDQLKEFDKRNKLIQVEEQIYKYSIGTKSFCLKETTEYNIVWKPDSNQFGFDDSETFMMVSFIGPSGSGKSTLIAPLCNQRDDNSHSFPIPGSKSNSNSTSSDLNFYHGEFKTSDFNESFIDKPNKFIIIDSEGIGGSVIPNQNYIHQNITNMDKYNQKRKEAMIVYPKFLYIFSDVLIFTFNGEKQVKTVFDDLIEFSNISSSVLNQPKQPHLVIVFNKSSLNKEFDDFEFSTQHYTDNQLSQFNQLKSFYQSITIISIPNANEGGNNQFLRFQSQQEKLYQLIKKKMIESHQFISSKPTTINTKLMKLVIDVLNNQGNPLNLSTLKKVNMLEELKPFEVLINFVLIQTEIHCNNDKTLSKSKSQEMAIEDLKNRLYDIYLNISEFDIEKAFSFKMFTKQRLVQLIKDELPCNANYPNHPDITCDLNFPSHYNHQSLRSHKVSLRSNGLFNYIYTNSFMRDLNTNYKWIGKYRNGIELPDFYQHLEQQIQDKSPKPMMNQINYIEIEPFSLMICLGCLIEKPIQRNYPCNHLVCQNCRDETSDPNYQGKCKICQQPTTISPDRLVDFHPHIGYRVFSLNSYLQWHYKISDQVYDIPFMYLFDIIAIEDGFYRYAFDFITGQLRKNNELYNQVLNVKILNLQAKKYPNHANKEWVLNKPFTPIPNDRFFYQQAIKQLWPKKESDIVVDCGLLSDSNYRFYFSFHQYSESLNIISSKLLSSLFYMDNLTILKNNKNGIQLNGSIKHRLPHQLPEQILNQIDNTSFTLTNSDLVNYNSLKISPMIKGSNSIEIPFTITMPPIIGTKNQYPVIDILCNIKCKHNETNNTSISGCPLNFQSFLNKQ</sequence>
<name>A0A151Z5L3_TIELA</name>
<dbReference type="EMBL" id="LODT01000042">
    <property type="protein sequence ID" value="KYQ89084.1"/>
    <property type="molecule type" value="Genomic_DNA"/>
</dbReference>
<keyword evidence="4" id="KW-1185">Reference proteome</keyword>
<dbReference type="STRING" id="361077.A0A151Z5L3"/>
<dbReference type="PROSITE" id="PS50119">
    <property type="entry name" value="ZF_BBOX"/>
    <property type="match status" value="1"/>
</dbReference>
<organism evidence="3 4">
    <name type="scientific">Tieghemostelium lacteum</name>
    <name type="common">Slime mold</name>
    <name type="synonym">Dictyostelium lacteum</name>
    <dbReference type="NCBI Taxonomy" id="361077"/>
    <lineage>
        <taxon>Eukaryota</taxon>
        <taxon>Amoebozoa</taxon>
        <taxon>Evosea</taxon>
        <taxon>Eumycetozoa</taxon>
        <taxon>Dictyostelia</taxon>
        <taxon>Dictyosteliales</taxon>
        <taxon>Raperosteliaceae</taxon>
        <taxon>Tieghemostelium</taxon>
    </lineage>
</organism>
<dbReference type="InterPro" id="IPR000315">
    <property type="entry name" value="Znf_B-box"/>
</dbReference>
<dbReference type="Proteomes" id="UP000076078">
    <property type="component" value="Unassembled WGS sequence"/>
</dbReference>
<dbReference type="InterPro" id="IPR027417">
    <property type="entry name" value="P-loop_NTPase"/>
</dbReference>
<keyword evidence="1" id="KW-0862">Zinc</keyword>
<keyword evidence="1" id="KW-0479">Metal-binding</keyword>
<dbReference type="AlphaFoldDB" id="A0A151Z5L3"/>
<dbReference type="Gene3D" id="3.40.50.300">
    <property type="entry name" value="P-loop containing nucleotide triphosphate hydrolases"/>
    <property type="match status" value="1"/>
</dbReference>